<feature type="transmembrane region" description="Helical" evidence="10">
    <location>
        <begin position="875"/>
        <end position="896"/>
    </location>
</feature>
<evidence type="ECO:0000256" key="9">
    <source>
        <dbReference type="SAM" id="MobiDB-lite"/>
    </source>
</evidence>
<gene>
    <name evidence="11" type="ORF">EDS130_LOCUS24386</name>
</gene>
<evidence type="ECO:0008006" key="13">
    <source>
        <dbReference type="Google" id="ProtNLM"/>
    </source>
</evidence>
<evidence type="ECO:0000313" key="11">
    <source>
        <dbReference type="EMBL" id="CAF1183545.1"/>
    </source>
</evidence>
<dbReference type="SUPFAM" id="SSF48403">
    <property type="entry name" value="Ankyrin repeat"/>
    <property type="match status" value="2"/>
</dbReference>
<dbReference type="PROSITE" id="PS50088">
    <property type="entry name" value="ANK_REPEAT"/>
    <property type="match status" value="2"/>
</dbReference>
<dbReference type="InterPro" id="IPR002110">
    <property type="entry name" value="Ankyrin_rpt"/>
</dbReference>
<dbReference type="Gene3D" id="1.25.40.20">
    <property type="entry name" value="Ankyrin repeat-containing domain"/>
    <property type="match status" value="3"/>
</dbReference>
<keyword evidence="3" id="KW-0677">Repeat</keyword>
<feature type="transmembrane region" description="Helical" evidence="10">
    <location>
        <begin position="740"/>
        <end position="764"/>
    </location>
</feature>
<dbReference type="GO" id="GO:0022857">
    <property type="term" value="F:transmembrane transporter activity"/>
    <property type="evidence" value="ECO:0007669"/>
    <property type="project" value="TreeGrafter"/>
</dbReference>
<name>A0A814UXI6_ADIRI</name>
<keyword evidence="10" id="KW-1133">Transmembrane helix</keyword>
<sequence length="1424" mass="164788">MQKSAEDLLFQAARESDEEKAKEKWKRFRQQIEDENSSSNQVKTLINSLDNHKRWAPLHYAVEANNMYVFQQLTSGNKIYRSDININGGNGENVLHIAAESDKIWTTKSNTVHENASEILTLDSAVNQTLCNLPGIVQNMLNLRADVNDRDIEGRTPLHLAVQNSRYEYARALIKFGADILTTSMFKESVLHCMFSSSQTNSQKLEELIDDILSRLDDTQKQKLIQMTTLDNHNALGYALCNSTVNGSILFKLFINQNHITDNQLLVAFDTLAHHAQDLSEDMKYNLTSFLNKMNIKHHTMFEHLPHILCRHNNSSLLTWFHDEFIKINHSNSVRPVDFNRFDSGGYTLLLTAVFYNAKDCVDVILKQASYSHQYLNARNNNDENVLHLCAKRSVHDDLFNIIWNTLSDVYQEKMDLVLQRDIEEKTPLQVAARFANENMCQHLLNYSPLTDNFKREAAREASAAGHLNILEVIFAYDKETKQSRLQPAKIQNISRTGDKYEHTCLHLAAGKGYDDIVKFFLATTPIQVDCLDKRRRTPLHLACENGHIKVVQLLLQANASTTLRNAHIYNCLEIAITHHRKDIVQELFKHSSWKEMMRNAQPIENTEAFDTPMRKLIRYMPDMAVWLINNKFTRIVGGPGEKVYKTIYDYEFYEDMFKVKHWYSPNPDSNFEPPTCASLWRTRGVEAIHTCWCCCHPTGLEDCCGYRNRRVDKEECYTNDAYTLHFYHTHLRQVKLRSFGLVFFIFSYFLYTAYIGLYTSFILKGKHPKYFYDQAQVNLTLELSTCEYVSNYIVNNAHVNNEGLKSETYKRIKWTLYIILIIFTFKNLICIAALFPKVLRIGGSYVEMSALVLSYIYILDWKDWQNDVTLRCPLQYQIGAMGLLISYINVLAYVRTSPALDMGIYIVMLQVISTKFLRFLPIFLTIVCGFGLTYWMLLQYQPVYGTPMEALLRTGLMLFDLGYEDRLYDAENGGIGYYKLVYVIFALTAIGCSIFVINLLIGLAVGEIPTLMTQGTLWRISILFNLVSDYEMLRVRLVHAFDCVTCHKLRHWRLMGFRPRPYYTLEKDELKSPMGLLGKGKHPKYFYDQAQVNLTLELSTCEYVSNYIINNGHVNNEGLKSETYKRIKWTLYIILIIFTIKNLICIAALFPKVLRIGGSYVEMSALVLSYIYILDWKDWQNDVTLRCPLQYQIGAMGLLISYINVLAYVRTSPALDMGIYIVMLQVISTKFLRFLPVFLTIVCGFGLTYWMLLQYQPVYGTPMEALLRTGFMLFDLGYEDRLYDAENGGVGYYKLVYVIFALTAIGCSIFVINLLIGLAVGEIPTLMTQGTLWRISILFNLLSDYEMLRVRLVHTFDCVTCHKLRHWRVMGFRPRPYYTLEKDELKSPMGLLGKLCNYTKKHFFKEQIQNNIKPSFQLHGEKD</sequence>
<evidence type="ECO:0000256" key="10">
    <source>
        <dbReference type="SAM" id="Phobius"/>
    </source>
</evidence>
<evidence type="ECO:0000256" key="4">
    <source>
        <dbReference type="ARBA" id="ARBA00023043"/>
    </source>
</evidence>
<dbReference type="Proteomes" id="UP000663852">
    <property type="component" value="Unassembled WGS sequence"/>
</dbReference>
<feature type="transmembrane region" description="Helical" evidence="10">
    <location>
        <begin position="1232"/>
        <end position="1253"/>
    </location>
</feature>
<dbReference type="EMBL" id="CAJNOJ010000138">
    <property type="protein sequence ID" value="CAF1183545.1"/>
    <property type="molecule type" value="Genomic_DNA"/>
</dbReference>
<feature type="repeat" description="ANK" evidence="8">
    <location>
        <begin position="535"/>
        <end position="567"/>
    </location>
</feature>
<feature type="transmembrane region" description="Helical" evidence="10">
    <location>
        <begin position="1296"/>
        <end position="1321"/>
    </location>
</feature>
<accession>A0A814UXI6</accession>
<dbReference type="PANTHER" id="PTHR47143">
    <property type="entry name" value="TRANSIENT RECEPTOR POTENTIAL CATION CHANNEL PROTEIN PAINLESS"/>
    <property type="match status" value="1"/>
</dbReference>
<evidence type="ECO:0000256" key="6">
    <source>
        <dbReference type="ARBA" id="ARBA00023180"/>
    </source>
</evidence>
<dbReference type="Pfam" id="PF12796">
    <property type="entry name" value="Ank_2"/>
    <property type="match status" value="1"/>
</dbReference>
<protein>
    <recommendedName>
        <fullName evidence="13">Transient receptor potential cation channel subfamily A member 1</fullName>
    </recommendedName>
</protein>
<dbReference type="OrthoDB" id="366390at2759"/>
<feature type="transmembrane region" description="Helical" evidence="10">
    <location>
        <begin position="815"/>
        <end position="836"/>
    </location>
</feature>
<evidence type="ECO:0000313" key="12">
    <source>
        <dbReference type="Proteomes" id="UP000663852"/>
    </source>
</evidence>
<evidence type="ECO:0000256" key="2">
    <source>
        <dbReference type="ARBA" id="ARBA00022606"/>
    </source>
</evidence>
<keyword evidence="1" id="KW-0813">Transport</keyword>
<evidence type="ECO:0000256" key="8">
    <source>
        <dbReference type="PROSITE-ProRule" id="PRU00023"/>
    </source>
</evidence>
<dbReference type="SMART" id="SM00248">
    <property type="entry name" value="ANK"/>
    <property type="match status" value="9"/>
</dbReference>
<reference evidence="11" key="1">
    <citation type="submission" date="2021-02" db="EMBL/GenBank/DDBJ databases">
        <authorList>
            <person name="Nowell W R."/>
        </authorList>
    </citation>
    <scope>NUCLEOTIDE SEQUENCE</scope>
</reference>
<evidence type="ECO:0000256" key="5">
    <source>
        <dbReference type="ARBA" id="ARBA00023065"/>
    </source>
</evidence>
<dbReference type="PROSITE" id="PS50297">
    <property type="entry name" value="ANK_REP_REGION"/>
    <property type="match status" value="2"/>
</dbReference>
<feature type="repeat" description="ANK" evidence="8">
    <location>
        <begin position="153"/>
        <end position="185"/>
    </location>
</feature>
<feature type="transmembrane region" description="Helical" evidence="10">
    <location>
        <begin position="981"/>
        <end position="1006"/>
    </location>
</feature>
<keyword evidence="2" id="KW-0716">Sensory transduction</keyword>
<keyword evidence="4 8" id="KW-0040">ANK repeat</keyword>
<evidence type="ECO:0000256" key="1">
    <source>
        <dbReference type="ARBA" id="ARBA00022448"/>
    </source>
</evidence>
<proteinExistence type="predicted"/>
<comment type="caution">
    <text evidence="11">The sequence shown here is derived from an EMBL/GenBank/DDBJ whole genome shotgun (WGS) entry which is preliminary data.</text>
</comment>
<organism evidence="11 12">
    <name type="scientific">Adineta ricciae</name>
    <name type="common">Rotifer</name>
    <dbReference type="NCBI Taxonomy" id="249248"/>
    <lineage>
        <taxon>Eukaryota</taxon>
        <taxon>Metazoa</taxon>
        <taxon>Spiralia</taxon>
        <taxon>Gnathifera</taxon>
        <taxon>Rotifera</taxon>
        <taxon>Eurotatoria</taxon>
        <taxon>Bdelloidea</taxon>
        <taxon>Adinetida</taxon>
        <taxon>Adinetidae</taxon>
        <taxon>Adineta</taxon>
    </lineage>
</organism>
<evidence type="ECO:0000256" key="3">
    <source>
        <dbReference type="ARBA" id="ARBA00022737"/>
    </source>
</evidence>
<feature type="transmembrane region" description="Helical" evidence="10">
    <location>
        <begin position="917"/>
        <end position="938"/>
    </location>
</feature>
<keyword evidence="10" id="KW-0812">Transmembrane</keyword>
<keyword evidence="6" id="KW-0325">Glycoprotein</keyword>
<feature type="transmembrane region" description="Helical" evidence="10">
    <location>
        <begin position="1190"/>
        <end position="1211"/>
    </location>
</feature>
<dbReference type="GO" id="GO:0034220">
    <property type="term" value="P:monoatomic ion transmembrane transport"/>
    <property type="evidence" value="ECO:0007669"/>
    <property type="project" value="UniProtKB-KW"/>
</dbReference>
<dbReference type="InterPro" id="IPR052076">
    <property type="entry name" value="TRP_cation_channel"/>
</dbReference>
<evidence type="ECO:0000256" key="7">
    <source>
        <dbReference type="ARBA" id="ARBA00023303"/>
    </source>
</evidence>
<keyword evidence="10" id="KW-0472">Membrane</keyword>
<feature type="transmembrane region" description="Helical" evidence="10">
    <location>
        <begin position="1130"/>
        <end position="1151"/>
    </location>
</feature>
<dbReference type="InterPro" id="IPR036770">
    <property type="entry name" value="Ankyrin_rpt-contain_sf"/>
</dbReference>
<feature type="region of interest" description="Disordered" evidence="9">
    <location>
        <begin position="1"/>
        <end position="22"/>
    </location>
</feature>
<dbReference type="Pfam" id="PF00023">
    <property type="entry name" value="Ank"/>
    <property type="match status" value="1"/>
</dbReference>
<keyword evidence="5" id="KW-0406">Ion transport</keyword>
<keyword evidence="7" id="KW-0407">Ion channel</keyword>
<dbReference type="PANTHER" id="PTHR47143:SF1">
    <property type="entry name" value="ION_TRANS DOMAIN-CONTAINING PROTEIN"/>
    <property type="match status" value="1"/>
</dbReference>
<dbReference type="GO" id="GO:1902495">
    <property type="term" value="C:transmembrane transporter complex"/>
    <property type="evidence" value="ECO:0007669"/>
    <property type="project" value="TreeGrafter"/>
</dbReference>